<dbReference type="EMBL" id="CM023484">
    <property type="protein sequence ID" value="KAH6934084.1"/>
    <property type="molecule type" value="Genomic_DNA"/>
</dbReference>
<comment type="caution">
    <text evidence="1">The sequence shown here is derived from an EMBL/GenBank/DDBJ whole genome shotgun (WGS) entry which is preliminary data.</text>
</comment>
<evidence type="ECO:0000313" key="1">
    <source>
        <dbReference type="EMBL" id="KAH6934084.1"/>
    </source>
</evidence>
<sequence>MLASQTTAGIADLQDADDSYDILSESGFDHRFKKPNRKPSGDRGGNRRQQQGSRSSSRPQGSSRPAGSRPNSGRDSPRGEGGSPRPLDFPRNEGPRGSSGNDRGPSRFPGGSPSRSQDRDRGSSSSGRRPQYDDDFTRGDSGSSRPGDFPRNDNGPRDSSRNDRGPSRSRGDSPSRTRDRNRGSSSSGRRPQHDDDGPLRGQGSRDEEGFQGRPEFSRGIGNPTRGSNRPEIFPQHERVHSPEDFVVHSGPQQRPRGNSQTQGFEGPQQFPIPQQPRGPQQRFPEEPQRSRGPNQFSGSEQLNPGPQQRFPIPEQQPFPRDQEFAGGSLEPSFPGQVSRSQEFPRRQEFPDGSGRLTLLPR</sequence>
<reference evidence="1" key="1">
    <citation type="submission" date="2020-05" db="EMBL/GenBank/DDBJ databases">
        <title>Large-scale comparative analyses of tick genomes elucidate their genetic diversity and vector capacities.</title>
        <authorList>
            <person name="Jia N."/>
            <person name="Wang J."/>
            <person name="Shi W."/>
            <person name="Du L."/>
            <person name="Sun Y."/>
            <person name="Zhan W."/>
            <person name="Jiang J."/>
            <person name="Wang Q."/>
            <person name="Zhang B."/>
            <person name="Ji P."/>
            <person name="Sakyi L.B."/>
            <person name="Cui X."/>
            <person name="Yuan T."/>
            <person name="Jiang B."/>
            <person name="Yang W."/>
            <person name="Lam T.T.-Y."/>
            <person name="Chang Q."/>
            <person name="Ding S."/>
            <person name="Wang X."/>
            <person name="Zhu J."/>
            <person name="Ruan X."/>
            <person name="Zhao L."/>
            <person name="Wei J."/>
            <person name="Que T."/>
            <person name="Du C."/>
            <person name="Cheng J."/>
            <person name="Dai P."/>
            <person name="Han X."/>
            <person name="Huang E."/>
            <person name="Gao Y."/>
            <person name="Liu J."/>
            <person name="Shao H."/>
            <person name="Ye R."/>
            <person name="Li L."/>
            <person name="Wei W."/>
            <person name="Wang X."/>
            <person name="Wang C."/>
            <person name="Yang T."/>
            <person name="Huo Q."/>
            <person name="Li W."/>
            <person name="Guo W."/>
            <person name="Chen H."/>
            <person name="Zhou L."/>
            <person name="Ni X."/>
            <person name="Tian J."/>
            <person name="Zhou Y."/>
            <person name="Sheng Y."/>
            <person name="Liu T."/>
            <person name="Pan Y."/>
            <person name="Xia L."/>
            <person name="Li J."/>
            <person name="Zhao F."/>
            <person name="Cao W."/>
        </authorList>
    </citation>
    <scope>NUCLEOTIDE SEQUENCE</scope>
    <source>
        <strain evidence="1">Hyas-2018</strain>
    </source>
</reference>
<keyword evidence="2" id="KW-1185">Reference proteome</keyword>
<gene>
    <name evidence="1" type="ORF">HPB50_019888</name>
</gene>
<accession>A0ACB7SJX6</accession>
<proteinExistence type="predicted"/>
<organism evidence="1 2">
    <name type="scientific">Hyalomma asiaticum</name>
    <name type="common">Tick</name>
    <dbReference type="NCBI Taxonomy" id="266040"/>
    <lineage>
        <taxon>Eukaryota</taxon>
        <taxon>Metazoa</taxon>
        <taxon>Ecdysozoa</taxon>
        <taxon>Arthropoda</taxon>
        <taxon>Chelicerata</taxon>
        <taxon>Arachnida</taxon>
        <taxon>Acari</taxon>
        <taxon>Parasitiformes</taxon>
        <taxon>Ixodida</taxon>
        <taxon>Ixodoidea</taxon>
        <taxon>Ixodidae</taxon>
        <taxon>Hyalomminae</taxon>
        <taxon>Hyalomma</taxon>
    </lineage>
</organism>
<protein>
    <submittedName>
        <fullName evidence="1">Uncharacterized protein</fullName>
    </submittedName>
</protein>
<name>A0ACB7SJX6_HYAAI</name>
<dbReference type="Proteomes" id="UP000821845">
    <property type="component" value="Chromosome 4"/>
</dbReference>
<evidence type="ECO:0000313" key="2">
    <source>
        <dbReference type="Proteomes" id="UP000821845"/>
    </source>
</evidence>